<dbReference type="RefSeq" id="WP_108430621.1">
    <property type="nucleotide sequence ID" value="NZ_CP026947.1"/>
</dbReference>
<evidence type="ECO:0008006" key="3">
    <source>
        <dbReference type="Google" id="ProtNLM"/>
    </source>
</evidence>
<name>A0A2U1T473_9CORY</name>
<comment type="caution">
    <text evidence="1">The sequence shown here is derived from an EMBL/GenBank/DDBJ whole genome shotgun (WGS) entry which is preliminary data.</text>
</comment>
<organism evidence="1 2">
    <name type="scientific">Corynebacterium yudongzhengii</name>
    <dbReference type="NCBI Taxonomy" id="2080740"/>
    <lineage>
        <taxon>Bacteria</taxon>
        <taxon>Bacillati</taxon>
        <taxon>Actinomycetota</taxon>
        <taxon>Actinomycetes</taxon>
        <taxon>Mycobacteriales</taxon>
        <taxon>Corynebacteriaceae</taxon>
        <taxon>Corynebacterium</taxon>
    </lineage>
</organism>
<proteinExistence type="predicted"/>
<keyword evidence="2" id="KW-1185">Reference proteome</keyword>
<gene>
    <name evidence="1" type="ORF">DF222_11010</name>
</gene>
<dbReference type="AlphaFoldDB" id="A0A2U1T473"/>
<evidence type="ECO:0000313" key="1">
    <source>
        <dbReference type="EMBL" id="PWC00783.1"/>
    </source>
</evidence>
<dbReference type="KEGG" id="cyz:C3B44_00385"/>
<evidence type="ECO:0000313" key="2">
    <source>
        <dbReference type="Proteomes" id="UP000244989"/>
    </source>
</evidence>
<accession>A0A2U1T473</accession>
<sequence>MPESLADQVLPLIRTKERDLWEYGRSNEQGRRMLEGLDILEEAAAQISKPHPPYPAEEVFDVAHRALNSAVRVLARADDSAGIIGDAVRGLLALHPQLAPHGRMKGAKLKDWFIKFHDGPGGYFFELDPVQYQESLGKNGLEKIREHFTGPEAEDNSRRVYFSQRFAVLDRDPEAILVTHLRDRKVPAWYEDAARVLAEIGEYDRAIEIAHDGYTHGGSPWQQDDCAQYYLTLVAEHQPERLREETFNVVTLLPTARTASQYLELVEDSEKDAARAEMEQVLAQHPRECALFRIEHRDDDLATLRYVDAHLNGEQDMREVLAERLFPTEPAIATQVFLDRIADRLVKAESKRYRPAARGFVKLIKRARKAEAPEALEVIDKFVAGLRQKYSNRPKLMQALDEQGL</sequence>
<dbReference type="Proteomes" id="UP000244989">
    <property type="component" value="Unassembled WGS sequence"/>
</dbReference>
<protein>
    <recommendedName>
        <fullName evidence="3">SWIM-type domain-containing protein</fullName>
    </recommendedName>
</protein>
<dbReference type="EMBL" id="QEEZ01000033">
    <property type="protein sequence ID" value="PWC00783.1"/>
    <property type="molecule type" value="Genomic_DNA"/>
</dbReference>
<reference evidence="2" key="1">
    <citation type="submission" date="2018-04" db="EMBL/GenBank/DDBJ databases">
        <authorList>
            <person name="Liu S."/>
            <person name="Wang Z."/>
            <person name="Li J."/>
        </authorList>
    </citation>
    <scope>NUCLEOTIDE SEQUENCE [LARGE SCALE GENOMIC DNA]</scope>
    <source>
        <strain evidence="2">2189</strain>
    </source>
</reference>
<dbReference type="OrthoDB" id="3677745at2"/>